<dbReference type="EMBL" id="CAJPWZ010003097">
    <property type="protein sequence ID" value="CAG2251720.1"/>
    <property type="molecule type" value="Genomic_DNA"/>
</dbReference>
<dbReference type="Proteomes" id="UP000683360">
    <property type="component" value="Unassembled WGS sequence"/>
</dbReference>
<gene>
    <name evidence="1" type="ORF">MEDL_63336</name>
</gene>
<protein>
    <submittedName>
        <fullName evidence="1">Uncharacterized protein</fullName>
    </submittedName>
</protein>
<organism evidence="1 2">
    <name type="scientific">Mytilus edulis</name>
    <name type="common">Blue mussel</name>
    <dbReference type="NCBI Taxonomy" id="6550"/>
    <lineage>
        <taxon>Eukaryota</taxon>
        <taxon>Metazoa</taxon>
        <taxon>Spiralia</taxon>
        <taxon>Lophotrochozoa</taxon>
        <taxon>Mollusca</taxon>
        <taxon>Bivalvia</taxon>
        <taxon>Autobranchia</taxon>
        <taxon>Pteriomorphia</taxon>
        <taxon>Mytilida</taxon>
        <taxon>Mytiloidea</taxon>
        <taxon>Mytilidae</taxon>
        <taxon>Mytilinae</taxon>
        <taxon>Mytilus</taxon>
    </lineage>
</organism>
<dbReference type="AlphaFoldDB" id="A0A8S3VA32"/>
<dbReference type="SUPFAM" id="SSF81301">
    <property type="entry name" value="Nucleotidyltransferase"/>
    <property type="match status" value="1"/>
</dbReference>
<keyword evidence="2" id="KW-1185">Reference proteome</keyword>
<proteinExistence type="predicted"/>
<comment type="caution">
    <text evidence="1">The sequence shown here is derived from an EMBL/GenBank/DDBJ whole genome shotgun (WGS) entry which is preliminary data.</text>
</comment>
<reference evidence="1" key="1">
    <citation type="submission" date="2021-03" db="EMBL/GenBank/DDBJ databases">
        <authorList>
            <person name="Bekaert M."/>
        </authorList>
    </citation>
    <scope>NUCLEOTIDE SEQUENCE</scope>
</reference>
<accession>A0A8S3VA32</accession>
<evidence type="ECO:0000313" key="1">
    <source>
        <dbReference type="EMBL" id="CAG2251720.1"/>
    </source>
</evidence>
<sequence length="187" mass="21236">MDNHNDPRFLSIKLYHYLSDVVVGSDKVVKYRRYFYKCCDDTLKLEDCRVISSGSRAEGLDIPGSDLDVMCLIGTYVVDEKQGNTQDKRLILDTDNALPGFALIRITDDSVPVGNINNATQTVDGLLLNNNYLKQTFLEKLNEDSECCITTQTLNIDFKTLCKIQVQQCLLHSKELWTWILSIAFLS</sequence>
<dbReference type="InterPro" id="IPR043519">
    <property type="entry name" value="NT_sf"/>
</dbReference>
<evidence type="ECO:0000313" key="2">
    <source>
        <dbReference type="Proteomes" id="UP000683360"/>
    </source>
</evidence>
<name>A0A8S3VA32_MYTED</name>